<feature type="transmembrane region" description="Helical" evidence="7">
    <location>
        <begin position="298"/>
        <end position="325"/>
    </location>
</feature>
<keyword evidence="4 7" id="KW-0812">Transmembrane</keyword>
<feature type="transmembrane region" description="Helical" evidence="7">
    <location>
        <begin position="395"/>
        <end position="413"/>
    </location>
</feature>
<dbReference type="InterPro" id="IPR004842">
    <property type="entry name" value="SLC12A_fam"/>
</dbReference>
<accession>A0A485K431</accession>
<evidence type="ECO:0000256" key="4">
    <source>
        <dbReference type="ARBA" id="ARBA00022692"/>
    </source>
</evidence>
<dbReference type="GO" id="GO:0015377">
    <property type="term" value="F:chloride:monoatomic cation symporter activity"/>
    <property type="evidence" value="ECO:0007669"/>
    <property type="project" value="InterPro"/>
</dbReference>
<dbReference type="GO" id="GO:0016020">
    <property type="term" value="C:membrane"/>
    <property type="evidence" value="ECO:0007669"/>
    <property type="project" value="UniProtKB-SubCell"/>
</dbReference>
<dbReference type="Proteomes" id="UP000332933">
    <property type="component" value="Unassembled WGS sequence"/>
</dbReference>
<feature type="transmembrane region" description="Helical" evidence="7">
    <location>
        <begin position="99"/>
        <end position="126"/>
    </location>
</feature>
<proteinExistence type="inferred from homology"/>
<dbReference type="Gene3D" id="1.20.1740.10">
    <property type="entry name" value="Amino acid/polyamine transporter I"/>
    <property type="match status" value="1"/>
</dbReference>
<dbReference type="EMBL" id="VJMH01000036">
    <property type="protein sequence ID" value="KAF0720013.1"/>
    <property type="molecule type" value="Genomic_DNA"/>
</dbReference>
<feature type="transmembrane region" description="Helical" evidence="7">
    <location>
        <begin position="74"/>
        <end position="93"/>
    </location>
</feature>
<dbReference type="EMBL" id="CAADRA010000036">
    <property type="protein sequence ID" value="VFT77846.1"/>
    <property type="molecule type" value="Genomic_DNA"/>
</dbReference>
<evidence type="ECO:0000256" key="7">
    <source>
        <dbReference type="SAM" id="Phobius"/>
    </source>
</evidence>
<feature type="transmembrane region" description="Helical" evidence="7">
    <location>
        <begin position="419"/>
        <end position="440"/>
    </location>
</feature>
<feature type="domain" description="Amino acid permease/ SLC12A" evidence="8">
    <location>
        <begin position="74"/>
        <end position="535"/>
    </location>
</feature>
<protein>
    <submittedName>
        <fullName evidence="11">Aste57867_621 protein</fullName>
    </submittedName>
</protein>
<dbReference type="PANTHER" id="PTHR11827:SF72">
    <property type="entry name" value="GH08340P"/>
    <property type="match status" value="1"/>
</dbReference>
<keyword evidence="12" id="KW-1185">Reference proteome</keyword>
<feature type="transmembrane region" description="Helical" evidence="7">
    <location>
        <begin position="452"/>
        <end position="472"/>
    </location>
</feature>
<dbReference type="FunFam" id="1.20.1740.10:FF:000013">
    <property type="entry name" value="Solute carrier family 12 member"/>
    <property type="match status" value="1"/>
</dbReference>
<evidence type="ECO:0000313" key="10">
    <source>
        <dbReference type="EMBL" id="KAF0720013.1"/>
    </source>
</evidence>
<keyword evidence="6 7" id="KW-0472">Membrane</keyword>
<dbReference type="Pfam" id="PF03522">
    <property type="entry name" value="SLC12"/>
    <property type="match status" value="2"/>
</dbReference>
<evidence type="ECO:0000313" key="12">
    <source>
        <dbReference type="Proteomes" id="UP000332933"/>
    </source>
</evidence>
<keyword evidence="5 7" id="KW-1133">Transmembrane helix</keyword>
<dbReference type="OrthoDB" id="2020542at2759"/>
<evidence type="ECO:0000256" key="1">
    <source>
        <dbReference type="ARBA" id="ARBA00004141"/>
    </source>
</evidence>
<feature type="transmembrane region" description="Helical" evidence="7">
    <location>
        <begin position="216"/>
        <end position="236"/>
    </location>
</feature>
<feature type="domain" description="SLC12A transporter C-terminal" evidence="9">
    <location>
        <begin position="550"/>
        <end position="675"/>
    </location>
</feature>
<evidence type="ECO:0000313" key="11">
    <source>
        <dbReference type="EMBL" id="VFT77846.1"/>
    </source>
</evidence>
<reference evidence="10" key="2">
    <citation type="submission" date="2019-06" db="EMBL/GenBank/DDBJ databases">
        <title>Genomics analysis of Aphanomyces spp. identifies a new class of oomycete effector associated with host adaptation.</title>
        <authorList>
            <person name="Gaulin E."/>
        </authorList>
    </citation>
    <scope>NUCLEOTIDE SEQUENCE</scope>
    <source>
        <strain evidence="10">CBS 578.67</strain>
    </source>
</reference>
<comment type="subcellular location">
    <subcellularLocation>
        <location evidence="1">Membrane</location>
        <topology evidence="1">Multi-pass membrane protein</topology>
    </subcellularLocation>
</comment>
<dbReference type="InterPro" id="IPR004841">
    <property type="entry name" value="AA-permease/SLC12A_dom"/>
</dbReference>
<dbReference type="InterPro" id="IPR018491">
    <property type="entry name" value="SLC12_C"/>
</dbReference>
<feature type="transmembrane region" description="Helical" evidence="7">
    <location>
        <begin position="345"/>
        <end position="363"/>
    </location>
</feature>
<feature type="domain" description="SLC12A transporter C-terminal" evidence="9">
    <location>
        <begin position="684"/>
        <end position="903"/>
    </location>
</feature>
<gene>
    <name evidence="11" type="primary">Aste57867_621</name>
    <name evidence="10" type="ORF">As57867_000620</name>
    <name evidence="11" type="ORF">ASTE57867_621</name>
</gene>
<organism evidence="11 12">
    <name type="scientific">Aphanomyces stellatus</name>
    <dbReference type="NCBI Taxonomy" id="120398"/>
    <lineage>
        <taxon>Eukaryota</taxon>
        <taxon>Sar</taxon>
        <taxon>Stramenopiles</taxon>
        <taxon>Oomycota</taxon>
        <taxon>Saprolegniomycetes</taxon>
        <taxon>Saprolegniales</taxon>
        <taxon>Verrucalvaceae</taxon>
        <taxon>Aphanomyces</taxon>
    </lineage>
</organism>
<dbReference type="PANTHER" id="PTHR11827">
    <property type="entry name" value="SOLUTE CARRIER FAMILY 12, CATION COTRANSPORTERS"/>
    <property type="match status" value="1"/>
</dbReference>
<reference evidence="11 12" key="1">
    <citation type="submission" date="2019-03" db="EMBL/GenBank/DDBJ databases">
        <authorList>
            <person name="Gaulin E."/>
            <person name="Dumas B."/>
        </authorList>
    </citation>
    <scope>NUCLEOTIDE SEQUENCE [LARGE SCALE GENOMIC DNA]</scope>
    <source>
        <strain evidence="11">CBS 568.67</strain>
    </source>
</reference>
<evidence type="ECO:0000259" key="9">
    <source>
        <dbReference type="Pfam" id="PF03522"/>
    </source>
</evidence>
<name>A0A485K431_9STRA</name>
<dbReference type="Pfam" id="PF00324">
    <property type="entry name" value="AA_permease"/>
    <property type="match status" value="1"/>
</dbReference>
<feature type="transmembrane region" description="Helical" evidence="7">
    <location>
        <begin position="190"/>
        <end position="209"/>
    </location>
</feature>
<evidence type="ECO:0000259" key="8">
    <source>
        <dbReference type="Pfam" id="PF00324"/>
    </source>
</evidence>
<evidence type="ECO:0000256" key="3">
    <source>
        <dbReference type="ARBA" id="ARBA00022448"/>
    </source>
</evidence>
<evidence type="ECO:0000256" key="2">
    <source>
        <dbReference type="ARBA" id="ARBA00010593"/>
    </source>
</evidence>
<keyword evidence="3" id="KW-0813">Transport</keyword>
<feature type="transmembrane region" description="Helical" evidence="7">
    <location>
        <begin position="267"/>
        <end position="286"/>
    </location>
</feature>
<feature type="transmembrane region" description="Helical" evidence="7">
    <location>
        <begin position="147"/>
        <end position="170"/>
    </location>
</feature>
<dbReference type="AlphaFoldDB" id="A0A485K431"/>
<sequence>MLKLDGDDGDLLSEVRAAEVCAVTSPHGLYDEDARETYAATLSKSTDVVEVTIGDKPNAKMVPQSAKQGTLQGVYFPCLQSIIGVTLFLRMPWVTSQAGVLLTCFLFVMCQSVAYLTTLSICALVTNGKVGGGGVYFLISRTIGIETGSAVGLLVYVGSTCSLAFSVLGATETFKNIVDTSHWFIHESSYLALILLVILCGVSAVGVKYISMVGSLCLAIVFGSLGCSLLGLIVHVCHTPLPHDIVWFDNVHTNFTVDPSTNIMPNMGLMIAMIYPGTTGYMAGAMRSGTLENPSKSIPVGTIAAMLTVLAINLVVVTGFGSTVANEVLKSDKLIMSTLAWPHKLIVNFGVFFAAVGGALQNLTSNPRMLAAMANDNVIPFLRPFSVAEGQEPRLAIVLCMLLTCIPCVAGNLDYLSPFLTMVNLVLCLTLNVACFAAAVAHTPGFRPQWHYFHWSTALLGALWTFGLMMFFSWYKGLIAILLCCGIHAYVKYLGFEKDWGNSIRGMQLELVCAMLRRLNKTTDEEHTKNWRPQVLVFCKTNGEGLPESPQLLHFASQLKEGHGLVEVVSLLEGKDDTTYDKAQTATLALRQHLANARISGFGHVYACRHAMRSIGMVAESSGMGSLRSNTVMVGWPQTWRTAARNGTDEAIAYVDMLHDVINCKKSIMVLKHLETFPTNDVVKKGSMDIWWVLHDGGLLLLMPYLLRLHPVWRKCSLRLFSIVSPQENATEIRKRLERFLESARIHAEIHVVEFSDSTISSLLPRRTGEQLKQKKEAMDKMNVSTMSFTVRNPTEYEQLADELNDVGTPVEEEEDVEDDNAMAKKKAIDNKSPLSTDPRIRHAQLFNRKVREYSSDAALVVLNLPRLIGVPAKQFVHYVDTVTENLPSVLLIRGSGREVVTLNA</sequence>
<evidence type="ECO:0000256" key="6">
    <source>
        <dbReference type="ARBA" id="ARBA00023136"/>
    </source>
</evidence>
<evidence type="ECO:0000256" key="5">
    <source>
        <dbReference type="ARBA" id="ARBA00022989"/>
    </source>
</evidence>
<comment type="similarity">
    <text evidence="2">Belongs to the SLC12A transporter family.</text>
</comment>